<feature type="compositionally biased region" description="Low complexity" evidence="11">
    <location>
        <begin position="567"/>
        <end position="585"/>
    </location>
</feature>
<dbReference type="InterPro" id="IPR008271">
    <property type="entry name" value="Ser/Thr_kinase_AS"/>
</dbReference>
<name>A0A0K0LTN3_STIJA</name>
<evidence type="ECO:0000313" key="14">
    <source>
        <dbReference type="EMBL" id="AJD81431.1"/>
    </source>
</evidence>
<evidence type="ECO:0000259" key="12">
    <source>
        <dbReference type="PROSITE" id="PS50011"/>
    </source>
</evidence>
<evidence type="ECO:0000256" key="5">
    <source>
        <dbReference type="ARBA" id="ARBA00022741"/>
    </source>
</evidence>
<dbReference type="EC" id="2.7.11.1" evidence="2"/>
<feature type="region of interest" description="Disordered" evidence="11">
    <location>
        <begin position="105"/>
        <end position="174"/>
    </location>
</feature>
<dbReference type="InterPro" id="IPR017441">
    <property type="entry name" value="Protein_kinase_ATP_BS"/>
</dbReference>
<feature type="compositionally biased region" description="Low complexity" evidence="11">
    <location>
        <begin position="226"/>
        <end position="235"/>
    </location>
</feature>
<comment type="catalytic activity">
    <reaction evidence="9">
        <text>L-seryl-[protein] + ATP = O-phospho-L-seryl-[protein] + ADP + H(+)</text>
        <dbReference type="Rhea" id="RHEA:17989"/>
        <dbReference type="Rhea" id="RHEA-COMP:9863"/>
        <dbReference type="Rhea" id="RHEA-COMP:11604"/>
        <dbReference type="ChEBI" id="CHEBI:15378"/>
        <dbReference type="ChEBI" id="CHEBI:29999"/>
        <dbReference type="ChEBI" id="CHEBI:30616"/>
        <dbReference type="ChEBI" id="CHEBI:83421"/>
        <dbReference type="ChEBI" id="CHEBI:456216"/>
        <dbReference type="EC" id="2.7.11.1"/>
    </reaction>
</comment>
<evidence type="ECO:0000259" key="13">
    <source>
        <dbReference type="PROSITE" id="PS50017"/>
    </source>
</evidence>
<dbReference type="InterPro" id="IPR011029">
    <property type="entry name" value="DEATH-like_dom_sf"/>
</dbReference>
<comment type="catalytic activity">
    <reaction evidence="8">
        <text>L-threonyl-[protein] + ATP = O-phospho-L-threonyl-[protein] + ADP + H(+)</text>
        <dbReference type="Rhea" id="RHEA:46608"/>
        <dbReference type="Rhea" id="RHEA-COMP:11060"/>
        <dbReference type="Rhea" id="RHEA-COMP:11605"/>
        <dbReference type="ChEBI" id="CHEBI:15378"/>
        <dbReference type="ChEBI" id="CHEBI:30013"/>
        <dbReference type="ChEBI" id="CHEBI:30616"/>
        <dbReference type="ChEBI" id="CHEBI:61977"/>
        <dbReference type="ChEBI" id="CHEBI:456216"/>
        <dbReference type="EC" id="2.7.11.1"/>
    </reaction>
</comment>
<evidence type="ECO:0000256" key="9">
    <source>
        <dbReference type="ARBA" id="ARBA00048679"/>
    </source>
</evidence>
<dbReference type="SUPFAM" id="SSF56112">
    <property type="entry name" value="Protein kinase-like (PK-like)"/>
    <property type="match status" value="1"/>
</dbReference>
<dbReference type="PANTHER" id="PTHR47989:SF47">
    <property type="entry name" value="SERINE_THREONINE-PROTEIN KINASE PBL28-RELATED"/>
    <property type="match status" value="1"/>
</dbReference>
<feature type="compositionally biased region" description="Low complexity" evidence="11">
    <location>
        <begin position="749"/>
        <end position="760"/>
    </location>
</feature>
<protein>
    <recommendedName>
        <fullName evidence="2">non-specific serine/threonine protein kinase</fullName>
        <ecNumber evidence="2">2.7.11.1</ecNumber>
    </recommendedName>
</protein>
<feature type="region of interest" description="Disordered" evidence="11">
    <location>
        <begin position="188"/>
        <end position="244"/>
    </location>
</feature>
<keyword evidence="14" id="KW-0675">Receptor</keyword>
<evidence type="ECO:0000256" key="1">
    <source>
        <dbReference type="ARBA" id="ARBA00008718"/>
    </source>
</evidence>
<feature type="compositionally biased region" description="Polar residues" evidence="11">
    <location>
        <begin position="105"/>
        <end position="115"/>
    </location>
</feature>
<dbReference type="InterPro" id="IPR000719">
    <property type="entry name" value="Prot_kinase_dom"/>
</dbReference>
<dbReference type="InterPro" id="IPR011009">
    <property type="entry name" value="Kinase-like_dom_sf"/>
</dbReference>
<dbReference type="PANTHER" id="PTHR47989">
    <property type="entry name" value="OS01G0750732 PROTEIN"/>
    <property type="match status" value="1"/>
</dbReference>
<sequence>MAQFIRDIPPNILFKLYNMLDVPGTRNNWRELGAYAGFGMGDIQCFEKAKYSGGSPTEQLLRVWGYRNIRVTDLYETLAQMRHAQAMKLIKHLVDPKLHYMIDNIQGNPLDNNPPESRHQPPNYMSPATRPPGPPMAPDKGMPTSPGYPQPSMNYLRPEDQYRPSHQPSAVEPNNYFLSSQHSRYMPGYTVGSSRMSPGTANPMSVGGPNQPFNHPDSRLCPPSSPYMQQQSQESHAPPSTDISREERQKFLDFVVFNTTLHMDYDVIKKATNNFDEKNKLGEGSFGKVYLADINQTKYAVKVLLQNDKLQVAFHNNHRSDQSKELSALAQFKHKNIVLMSFFSVDGENPCIIYEYLENGSLEDNLLGKGGRKPLSWQKRHSIAEGAALGINHLHKASKTAPLIHGDIKSANILLDKYFEPKIADFGLARPGPTDGRSHTFLRTQFAHGTLPYLPEEFKRNLQLSIKVDSFSFGVVLMEILTGERAYDEKREPHQLLSSYVTEVTKNKMMSIQQLKDKQCPDWPDRPFGQVLNLAERLVGKYRQRPDMDEVLSCLRAIFSGEEVGNEGEANAAQNGDSLSSLESSDLGKKQDEAASLPPSEQAVMGKVEQRDLPKDSALTEDELQRQKSIEDFHRKLELMSLGVKNEQCNTPGHRPTMGTENDTPYGGEHPPDVSEPSFRGGHHMLGPSQPGLREDRHRWDDSGRHMPEMYQSQLSPQSGFKQNGCYDAGKLPPGGARDAPFSNVYQDNSSTSGSSNNPYSYTHRYLGGKETATDRAFYEGYRLGFQ</sequence>
<keyword evidence="7 10" id="KW-0067">ATP-binding</keyword>
<dbReference type="SMART" id="SM00220">
    <property type="entry name" value="S_TKc"/>
    <property type="match status" value="1"/>
</dbReference>
<evidence type="ECO:0000256" key="11">
    <source>
        <dbReference type="SAM" id="MobiDB-lite"/>
    </source>
</evidence>
<dbReference type="EMBL" id="KJ918751">
    <property type="protein sequence ID" value="AJD81431.1"/>
    <property type="molecule type" value="mRNA"/>
</dbReference>
<feature type="compositionally biased region" description="Basic and acidic residues" evidence="11">
    <location>
        <begin position="693"/>
        <end position="708"/>
    </location>
</feature>
<feature type="domain" description="Death" evidence="13">
    <location>
        <begin position="28"/>
        <end position="94"/>
    </location>
</feature>
<organism evidence="14">
    <name type="scientific">Stichopus japonicus</name>
    <name type="common">Sea cucumber</name>
    <dbReference type="NCBI Taxonomy" id="307972"/>
    <lineage>
        <taxon>Eukaryota</taxon>
        <taxon>Metazoa</taxon>
        <taxon>Echinodermata</taxon>
        <taxon>Eleutherozoa</taxon>
        <taxon>Echinozoa</taxon>
        <taxon>Holothuroidea</taxon>
        <taxon>Aspidochirotacea</taxon>
        <taxon>Aspidochirotida</taxon>
        <taxon>Stichopodidae</taxon>
        <taxon>Apostichopus</taxon>
    </lineage>
</organism>
<keyword evidence="6 14" id="KW-0418">Kinase</keyword>
<keyword evidence="3" id="KW-0723">Serine/threonine-protein kinase</keyword>
<dbReference type="GO" id="GO:0045087">
    <property type="term" value="P:innate immune response"/>
    <property type="evidence" value="ECO:0007669"/>
    <property type="project" value="UniProtKB-ARBA"/>
</dbReference>
<evidence type="ECO:0000256" key="2">
    <source>
        <dbReference type="ARBA" id="ARBA00012513"/>
    </source>
</evidence>
<feature type="compositionally biased region" description="Polar residues" evidence="11">
    <location>
        <begin position="191"/>
        <end position="203"/>
    </location>
</feature>
<dbReference type="AlphaFoldDB" id="A0A0K0LTN3"/>
<dbReference type="Gene3D" id="3.30.200.20">
    <property type="entry name" value="Phosphorylase Kinase, domain 1"/>
    <property type="match status" value="1"/>
</dbReference>
<dbReference type="Pfam" id="PF00531">
    <property type="entry name" value="Death"/>
    <property type="match status" value="1"/>
</dbReference>
<dbReference type="SMART" id="SM00005">
    <property type="entry name" value="DEATH"/>
    <property type="match status" value="1"/>
</dbReference>
<dbReference type="InterPro" id="IPR000488">
    <property type="entry name" value="Death_dom"/>
</dbReference>
<evidence type="ECO:0000256" key="10">
    <source>
        <dbReference type="PROSITE-ProRule" id="PRU10141"/>
    </source>
</evidence>
<dbReference type="PROSITE" id="PS00107">
    <property type="entry name" value="PROTEIN_KINASE_ATP"/>
    <property type="match status" value="1"/>
</dbReference>
<feature type="domain" description="Protein kinase" evidence="12">
    <location>
        <begin position="275"/>
        <end position="559"/>
    </location>
</feature>
<keyword evidence="5 10" id="KW-0547">Nucleotide-binding</keyword>
<dbReference type="SUPFAM" id="SSF47986">
    <property type="entry name" value="DEATH domain"/>
    <property type="match status" value="1"/>
</dbReference>
<proteinExistence type="evidence at transcript level"/>
<evidence type="ECO:0000256" key="4">
    <source>
        <dbReference type="ARBA" id="ARBA00022679"/>
    </source>
</evidence>
<feature type="region of interest" description="Disordered" evidence="11">
    <location>
        <begin position="646"/>
        <end position="760"/>
    </location>
</feature>
<gene>
    <name evidence="14" type="primary">IRAK1</name>
</gene>
<dbReference type="Gene3D" id="1.10.533.10">
    <property type="entry name" value="Death Domain, Fas"/>
    <property type="match status" value="1"/>
</dbReference>
<evidence type="ECO:0000256" key="6">
    <source>
        <dbReference type="ARBA" id="ARBA00022777"/>
    </source>
</evidence>
<evidence type="ECO:0000256" key="3">
    <source>
        <dbReference type="ARBA" id="ARBA00022527"/>
    </source>
</evidence>
<feature type="compositionally biased region" description="Polar residues" evidence="11">
    <location>
        <begin position="711"/>
        <end position="722"/>
    </location>
</feature>
<dbReference type="Pfam" id="PF07714">
    <property type="entry name" value="PK_Tyr_Ser-Thr"/>
    <property type="match status" value="1"/>
</dbReference>
<feature type="binding site" evidence="10">
    <location>
        <position position="302"/>
    </location>
    <ligand>
        <name>ATP</name>
        <dbReference type="ChEBI" id="CHEBI:30616"/>
    </ligand>
</feature>
<dbReference type="GO" id="GO:0007165">
    <property type="term" value="P:signal transduction"/>
    <property type="evidence" value="ECO:0007669"/>
    <property type="project" value="InterPro"/>
</dbReference>
<evidence type="ECO:0000256" key="8">
    <source>
        <dbReference type="ARBA" id="ARBA00047899"/>
    </source>
</evidence>
<evidence type="ECO:0000256" key="7">
    <source>
        <dbReference type="ARBA" id="ARBA00022840"/>
    </source>
</evidence>
<accession>A0A0K0LTN3</accession>
<dbReference type="PROSITE" id="PS50011">
    <property type="entry name" value="PROTEIN_KINASE_DOM"/>
    <property type="match status" value="1"/>
</dbReference>
<keyword evidence="4" id="KW-0808">Transferase</keyword>
<dbReference type="PROSITE" id="PS00108">
    <property type="entry name" value="PROTEIN_KINASE_ST"/>
    <property type="match status" value="1"/>
</dbReference>
<dbReference type="GO" id="GO:0005524">
    <property type="term" value="F:ATP binding"/>
    <property type="evidence" value="ECO:0007669"/>
    <property type="project" value="UniProtKB-UniRule"/>
</dbReference>
<feature type="region of interest" description="Disordered" evidence="11">
    <location>
        <begin position="567"/>
        <end position="625"/>
    </location>
</feature>
<dbReference type="InterPro" id="IPR001245">
    <property type="entry name" value="Ser-Thr/Tyr_kinase_cat_dom"/>
</dbReference>
<dbReference type="PROSITE" id="PS50017">
    <property type="entry name" value="DEATH_DOMAIN"/>
    <property type="match status" value="1"/>
</dbReference>
<dbReference type="Gene3D" id="1.10.510.10">
    <property type="entry name" value="Transferase(Phosphotransferase) domain 1"/>
    <property type="match status" value="1"/>
</dbReference>
<dbReference type="GO" id="GO:0004674">
    <property type="term" value="F:protein serine/threonine kinase activity"/>
    <property type="evidence" value="ECO:0007669"/>
    <property type="project" value="UniProtKB-KW"/>
</dbReference>
<reference evidence="14" key="1">
    <citation type="journal article" date="2015" name="Sci. Rep.">
        <title>miRNA-133 augments coelomocyte phagocytosis in bacteria-challenged Apostichopus japonicus via targeting the TLR component of IRAK-1 in vitro and in vivo.</title>
        <authorList>
            <person name="Lu M."/>
            <person name="Zhang P.J."/>
            <person name="Li C.H."/>
            <person name="Lv Z.M."/>
            <person name="Zhang W.W."/>
            <person name="Jin C.H."/>
        </authorList>
    </citation>
    <scope>NUCLEOTIDE SEQUENCE</scope>
</reference>
<dbReference type="FunFam" id="1.10.510.10:FF:000754">
    <property type="entry name" value="Interleukin-1 receptor-associated kinase"/>
    <property type="match status" value="1"/>
</dbReference>
<comment type="similarity">
    <text evidence="1">Belongs to the protein kinase superfamily. TKL Ser/Thr protein kinase family. Pelle subfamily.</text>
</comment>